<protein>
    <recommendedName>
        <fullName evidence="6">CheA signal transduction histidine kinase</fullName>
    </recommendedName>
</protein>
<keyword evidence="5" id="KW-1185">Reference proteome</keyword>
<accession>A0A0H5BAI3</accession>
<organism evidence="4 5">
    <name type="scientific">Blastochloris viridis</name>
    <name type="common">Rhodopseudomonas viridis</name>
    <dbReference type="NCBI Taxonomy" id="1079"/>
    <lineage>
        <taxon>Bacteria</taxon>
        <taxon>Pseudomonadati</taxon>
        <taxon>Pseudomonadota</taxon>
        <taxon>Alphaproteobacteria</taxon>
        <taxon>Hyphomicrobiales</taxon>
        <taxon>Blastochloridaceae</taxon>
        <taxon>Blastochloris</taxon>
    </lineage>
</organism>
<dbReference type="OrthoDB" id="8442940at2"/>
<reference evidence="3" key="1">
    <citation type="journal article" date="2015" name="Genome Announc.">
        <title>Complete Genome Sequence of the Bacteriochlorophyll b-Producing Photosynthetic Bacterium Blastochloris viridis.</title>
        <authorList>
            <person name="Tsukatani Y."/>
            <person name="Hirose Y."/>
            <person name="Harada J."/>
            <person name="Misawa N."/>
            <person name="Mori K."/>
            <person name="Inoue K."/>
            <person name="Tamiaki H."/>
        </authorList>
    </citation>
    <scope>NUCLEOTIDE SEQUENCE [LARGE SCALE GENOMIC DNA]</scope>
    <source>
        <strain evidence="3">DSM 133</strain>
    </source>
</reference>
<dbReference type="EMBL" id="AP014854">
    <property type="protein sequence ID" value="BAR99190.1"/>
    <property type="molecule type" value="Genomic_DNA"/>
</dbReference>
<feature type="region of interest" description="Disordered" evidence="1">
    <location>
        <begin position="72"/>
        <end position="126"/>
    </location>
</feature>
<dbReference type="Proteomes" id="UP000065734">
    <property type="component" value="Chromosome I"/>
</dbReference>
<feature type="compositionally biased region" description="Basic and acidic residues" evidence="1">
    <location>
        <begin position="319"/>
        <end position="333"/>
    </location>
</feature>
<keyword evidence="2" id="KW-1133">Transmembrane helix</keyword>
<dbReference type="EMBL" id="LN907867">
    <property type="protein sequence ID" value="CUU43497.1"/>
    <property type="molecule type" value="Genomic_DNA"/>
</dbReference>
<feature type="compositionally biased region" description="Pro residues" evidence="1">
    <location>
        <begin position="212"/>
        <end position="221"/>
    </location>
</feature>
<evidence type="ECO:0008006" key="6">
    <source>
        <dbReference type="Google" id="ProtNLM"/>
    </source>
</evidence>
<feature type="compositionally biased region" description="Low complexity" evidence="1">
    <location>
        <begin position="184"/>
        <end position="211"/>
    </location>
</feature>
<gene>
    <name evidence="3" type="ORF">BV133_1597</name>
    <name evidence="4" type="ORF">BVIRIDIS_25190</name>
</gene>
<name>A0A0H5BAI3_BLAVI</name>
<feature type="compositionally biased region" description="Basic and acidic residues" evidence="1">
    <location>
        <begin position="158"/>
        <end position="167"/>
    </location>
</feature>
<sequence length="537" mass="56761">MADFAPLISRAIAGLETNTPENRRVLYDRARAALVAQLRSIAPPLSETDITRERLGLEEAIRRIESDIVRSQREAALRPPPASGEAQSRESHFRPPQAPAAPADLPQRDVAPEPAAAAPPPAERKSAFQARVDRLAPGEGRQRLQAGLRDEKTLLEARQEPRNEAKPAGEAGNPTPEPVGNGDGASADVGSSAKASGGSAARSSQTGEQPPSQRPGRPPPSQQAGAAPAEPDAPPTLRRSKIEPRPSARSLGGRPRYDEIEMADEAAGGRARFWAIVVGLVVLVLVAAAIGLLAASGRLPLFGNGAPPRPAAQTSQPAERPKISDRITQDEPRSQAPQSQAQPAPQSSQQPPAEGLQVAQRAILYEEDPAAGQQGQVLIGTVAWRTETVTPGAGLPPDLAIRAEVQVPDRRMSASVTLRRNVDTALPASHTIELLFTTPADFPFGGVAKVPGILAKRGEGQRGAPLAGLAVDVTAGFFIVGLSAIEADVQRNLQLLKERAWLDIPLVYKNGRRAILSIEKGIPGDRVFADVFAAWGQ</sequence>
<feature type="transmembrane region" description="Helical" evidence="2">
    <location>
        <begin position="273"/>
        <end position="295"/>
    </location>
</feature>
<proteinExistence type="predicted"/>
<dbReference type="AlphaFoldDB" id="A0A0H5BAI3"/>
<dbReference type="KEGG" id="bvr:BVIR_3075"/>
<feature type="region of interest" description="Disordered" evidence="1">
    <location>
        <begin position="306"/>
        <end position="356"/>
    </location>
</feature>
<keyword evidence="2" id="KW-0812">Transmembrane</keyword>
<evidence type="ECO:0000313" key="3">
    <source>
        <dbReference type="EMBL" id="BAR99190.1"/>
    </source>
</evidence>
<evidence type="ECO:0000313" key="4">
    <source>
        <dbReference type="EMBL" id="CUU43497.1"/>
    </source>
</evidence>
<feature type="compositionally biased region" description="Low complexity" evidence="1">
    <location>
        <begin position="334"/>
        <end position="353"/>
    </location>
</feature>
<evidence type="ECO:0000256" key="2">
    <source>
        <dbReference type="SAM" id="Phobius"/>
    </source>
</evidence>
<dbReference type="STRING" id="1079.BVIR_3075"/>
<reference evidence="5" key="3">
    <citation type="journal article" date="2016" name="Genome Announc.">
        <title>Revised genome sequence of the purple photosynthetic bacterium Blastochloris viridis.</title>
        <authorList>
            <person name="Liu L.N."/>
            <person name="Faulkner M."/>
            <person name="Liu X."/>
            <person name="Huang F."/>
            <person name="Darby A.C."/>
            <person name="Hall N."/>
        </authorList>
    </citation>
    <scope>NUCLEOTIDE SEQUENCE [LARGE SCALE GENOMIC DNA]</scope>
    <source>
        <strain evidence="5">ATCC 19567 / DSM 133 / F</strain>
    </source>
</reference>
<keyword evidence="2" id="KW-0472">Membrane</keyword>
<evidence type="ECO:0000313" key="5">
    <source>
        <dbReference type="Proteomes" id="UP000065734"/>
    </source>
</evidence>
<feature type="region of interest" description="Disordered" evidence="1">
    <location>
        <begin position="158"/>
        <end position="254"/>
    </location>
</feature>
<dbReference type="RefSeq" id="WP_055038360.1">
    <property type="nucleotide sequence ID" value="NZ_AP014854.2"/>
</dbReference>
<evidence type="ECO:0000256" key="1">
    <source>
        <dbReference type="SAM" id="MobiDB-lite"/>
    </source>
</evidence>
<reference evidence="4" key="2">
    <citation type="submission" date="2015-11" db="EMBL/GenBank/DDBJ databases">
        <authorList>
            <person name="Zhang Y."/>
            <person name="Guo Z."/>
        </authorList>
    </citation>
    <scope>NUCLEOTIDE SEQUENCE</scope>
    <source>
        <strain evidence="4">1</strain>
    </source>
</reference>
<dbReference type="PATRIC" id="fig|1079.6.peg.3235"/>